<dbReference type="Pfam" id="PF13464">
    <property type="entry name" value="RodZ_C"/>
    <property type="match status" value="1"/>
</dbReference>
<protein>
    <submittedName>
        <fullName evidence="3">Helix-turn-helix domain-containing protein</fullName>
    </submittedName>
</protein>
<dbReference type="InterPro" id="IPR050400">
    <property type="entry name" value="Bact_Cytoskel_RodZ"/>
</dbReference>
<evidence type="ECO:0000313" key="3">
    <source>
        <dbReference type="EMBL" id="QBB70649.1"/>
    </source>
</evidence>
<dbReference type="Gene3D" id="1.10.260.40">
    <property type="entry name" value="lambda repressor-like DNA-binding domains"/>
    <property type="match status" value="1"/>
</dbReference>
<feature type="compositionally biased region" description="Polar residues" evidence="1">
    <location>
        <begin position="232"/>
        <end position="242"/>
    </location>
</feature>
<dbReference type="PANTHER" id="PTHR34475:SF1">
    <property type="entry name" value="CYTOSKELETON PROTEIN RODZ"/>
    <property type="match status" value="1"/>
</dbReference>
<dbReference type="InterPro" id="IPR025194">
    <property type="entry name" value="RodZ-like_C"/>
</dbReference>
<sequence length="389" mass="41048">MNPTPEFENAIAPSIVLLPACDEAQLDLPLAVDNQTMNPPVDCEPVDASGTEAAVDAESVAPASSHDMIATAAAEPAAAPDVHAYEPDLGQRLRAARETRAWSVTDAAVRLHLPTTVVQALESGNYARIGNGIYLRGYMLSYLRLLALPASLLETLVEPAQTEPPLVTTGAISHPRYLYNRYSVPTIYLILTGLIVVPAVWLTTHGGLEQTLVRIAPLDTPAENSALNTLVDSNTPAIQSPGEQPAPSGLNPLALPGGTTSTANATSTDAPLIASFTPVLNPVQTASPATPAIVAAKESGAHHVRLSLTEESWVEILGTEGKRLDYGLLPAGTQHEYYSDGALDIRIGNSNGATLEVDGHAMDLAPYRHSNVARLRLFSESDKASHSDS</sequence>
<evidence type="ECO:0000259" key="2">
    <source>
        <dbReference type="Pfam" id="PF13464"/>
    </source>
</evidence>
<keyword evidence="4" id="KW-1185">Reference proteome</keyword>
<dbReference type="InterPro" id="IPR001387">
    <property type="entry name" value="Cro/C1-type_HTH"/>
</dbReference>
<organism evidence="3 4">
    <name type="scientific">Pseudolysobacter antarcticus</name>
    <dbReference type="NCBI Taxonomy" id="2511995"/>
    <lineage>
        <taxon>Bacteria</taxon>
        <taxon>Pseudomonadati</taxon>
        <taxon>Pseudomonadota</taxon>
        <taxon>Gammaproteobacteria</taxon>
        <taxon>Lysobacterales</taxon>
        <taxon>Rhodanobacteraceae</taxon>
        <taxon>Pseudolysobacter</taxon>
    </lineage>
</organism>
<dbReference type="GO" id="GO:0003677">
    <property type="term" value="F:DNA binding"/>
    <property type="evidence" value="ECO:0007669"/>
    <property type="project" value="InterPro"/>
</dbReference>
<dbReference type="EMBL" id="CP035704">
    <property type="protein sequence ID" value="QBB70649.1"/>
    <property type="molecule type" value="Genomic_DNA"/>
</dbReference>
<evidence type="ECO:0000313" key="4">
    <source>
        <dbReference type="Proteomes" id="UP000291562"/>
    </source>
</evidence>
<dbReference type="PANTHER" id="PTHR34475">
    <property type="match status" value="1"/>
</dbReference>
<accession>A0A411HJD2</accession>
<dbReference type="Proteomes" id="UP000291562">
    <property type="component" value="Chromosome"/>
</dbReference>
<reference evidence="3 4" key="1">
    <citation type="submission" date="2019-01" db="EMBL/GenBank/DDBJ databases">
        <title>Pseudolysobacter antarctica gen. nov., sp. nov., isolated from Fildes Peninsula, Antarctica.</title>
        <authorList>
            <person name="Wei Z."/>
            <person name="Peng F."/>
        </authorList>
    </citation>
    <scope>NUCLEOTIDE SEQUENCE [LARGE SCALE GENOMIC DNA]</scope>
    <source>
        <strain evidence="3 4">AQ6-296</strain>
    </source>
</reference>
<dbReference type="KEGG" id="xbc:ELE36_09890"/>
<dbReference type="AlphaFoldDB" id="A0A411HJD2"/>
<evidence type="ECO:0000256" key="1">
    <source>
        <dbReference type="SAM" id="MobiDB-lite"/>
    </source>
</evidence>
<name>A0A411HJD2_9GAMM</name>
<dbReference type="CDD" id="cd00093">
    <property type="entry name" value="HTH_XRE"/>
    <property type="match status" value="1"/>
</dbReference>
<gene>
    <name evidence="3" type="ORF">ELE36_09890</name>
</gene>
<feature type="domain" description="Cytoskeleton protein RodZ-like C-terminal" evidence="2">
    <location>
        <begin position="305"/>
        <end position="375"/>
    </location>
</feature>
<proteinExistence type="predicted"/>
<dbReference type="InterPro" id="IPR010982">
    <property type="entry name" value="Lambda_DNA-bd_dom_sf"/>
</dbReference>
<dbReference type="OrthoDB" id="9790252at2"/>
<dbReference type="Pfam" id="PF13413">
    <property type="entry name" value="HTH_25"/>
    <property type="match status" value="1"/>
</dbReference>
<feature type="region of interest" description="Disordered" evidence="1">
    <location>
        <begin position="232"/>
        <end position="264"/>
    </location>
</feature>